<dbReference type="PATRIC" id="fig|1127483.3.peg.3567"/>
<dbReference type="RefSeq" id="WP_006159066.1">
    <property type="nucleotide sequence ID" value="NZ_AHJE01000044.1"/>
</dbReference>
<sequence>MTRRVVQRGSEFSHASAASANDSTEAFVSAGAACAIGLAAFVAALASFSAIAEPGDIVVLRSVEPRIAYRGIPQGDMPIAAAVEPFPSARFQQSTAAVASDLTDSDLAAAVGRNAAGTTVSGASQSATGRLALVPSQIEGLANGSGAGGVSGGIAGQVAQATGNMTGALLHGLAPLAVGGRP</sequence>
<evidence type="ECO:0000313" key="3">
    <source>
        <dbReference type="Proteomes" id="UP000005808"/>
    </source>
</evidence>
<feature type="transmembrane region" description="Helical" evidence="1">
    <location>
        <begin position="26"/>
        <end position="52"/>
    </location>
</feature>
<evidence type="ECO:0000313" key="2">
    <source>
        <dbReference type="EMBL" id="EHP41682.1"/>
    </source>
</evidence>
<accession>H1S6M1</accession>
<evidence type="ECO:0000256" key="1">
    <source>
        <dbReference type="SAM" id="Phobius"/>
    </source>
</evidence>
<protein>
    <submittedName>
        <fullName evidence="2">Uncharacterized protein</fullName>
    </submittedName>
</protein>
<name>H1S6M1_9BURK</name>
<proteinExistence type="predicted"/>
<gene>
    <name evidence="2" type="ORF">OR16_17796</name>
</gene>
<keyword evidence="1" id="KW-1133">Transmembrane helix</keyword>
<keyword evidence="1" id="KW-0812">Transmembrane</keyword>
<dbReference type="OrthoDB" id="8971108at2"/>
<comment type="caution">
    <text evidence="2">The sequence shown here is derived from an EMBL/GenBank/DDBJ whole genome shotgun (WGS) entry which is preliminary data.</text>
</comment>
<organism evidence="2 3">
    <name type="scientific">Cupriavidus basilensis OR16</name>
    <dbReference type="NCBI Taxonomy" id="1127483"/>
    <lineage>
        <taxon>Bacteria</taxon>
        <taxon>Pseudomonadati</taxon>
        <taxon>Pseudomonadota</taxon>
        <taxon>Betaproteobacteria</taxon>
        <taxon>Burkholderiales</taxon>
        <taxon>Burkholderiaceae</taxon>
        <taxon>Cupriavidus</taxon>
    </lineage>
</organism>
<dbReference type="EMBL" id="AHJE01000044">
    <property type="protein sequence ID" value="EHP41682.1"/>
    <property type="molecule type" value="Genomic_DNA"/>
</dbReference>
<dbReference type="Proteomes" id="UP000005808">
    <property type="component" value="Unassembled WGS sequence"/>
</dbReference>
<keyword evidence="1" id="KW-0472">Membrane</keyword>
<dbReference type="AlphaFoldDB" id="H1S6M1"/>
<reference evidence="2 3" key="1">
    <citation type="journal article" date="2012" name="J. Bacteriol.">
        <title>De Novo Genome Project of Cupriavidus basilensis OR16.</title>
        <authorList>
            <person name="Cserhati M."/>
            <person name="Kriszt B."/>
            <person name="Szoboszlay S."/>
            <person name="Toth A."/>
            <person name="Szabo I."/>
            <person name="Tancsics A."/>
            <person name="Nagy I."/>
            <person name="Horvath B."/>
            <person name="Nagy I."/>
            <person name="Kukolya J."/>
        </authorList>
    </citation>
    <scope>NUCLEOTIDE SEQUENCE [LARGE SCALE GENOMIC DNA]</scope>
    <source>
        <strain evidence="2 3">OR16</strain>
    </source>
</reference>